<dbReference type="Gene3D" id="1.10.155.10">
    <property type="entry name" value="Chemotaxis receptor methyltransferase CheR, N-terminal domain"/>
    <property type="match status" value="1"/>
</dbReference>
<evidence type="ECO:0000256" key="9">
    <source>
        <dbReference type="PROSITE-ProRule" id="PRU00169"/>
    </source>
</evidence>
<feature type="compositionally biased region" description="Polar residues" evidence="11">
    <location>
        <begin position="1374"/>
        <end position="1383"/>
    </location>
</feature>
<evidence type="ECO:0000256" key="4">
    <source>
        <dbReference type="ARBA" id="ARBA00022603"/>
    </source>
</evidence>
<accession>A0A0K1ECV2</accession>
<dbReference type="SUPFAM" id="SSF53335">
    <property type="entry name" value="S-adenosyl-L-methionine-dependent methyltransferases"/>
    <property type="match status" value="1"/>
</dbReference>
<dbReference type="InterPro" id="IPR011006">
    <property type="entry name" value="CheY-like_superfamily"/>
</dbReference>
<feature type="active site" evidence="8">
    <location>
        <position position="151"/>
    </location>
</feature>
<dbReference type="SMART" id="SM00387">
    <property type="entry name" value="HATPase_c"/>
    <property type="match status" value="1"/>
</dbReference>
<dbReference type="EMBL" id="CP012159">
    <property type="protein sequence ID" value="AKT38669.1"/>
    <property type="molecule type" value="Genomic_DNA"/>
</dbReference>
<dbReference type="SUPFAM" id="SSF47384">
    <property type="entry name" value="Homodimeric domain of signal transducing histidine kinase"/>
    <property type="match status" value="1"/>
</dbReference>
<proteinExistence type="predicted"/>
<dbReference type="PROSITE" id="PS50123">
    <property type="entry name" value="CHER"/>
    <property type="match status" value="1"/>
</dbReference>
<evidence type="ECO:0000256" key="2">
    <source>
        <dbReference type="ARBA" id="ARBA00001541"/>
    </source>
</evidence>
<dbReference type="GO" id="GO:0006935">
    <property type="term" value="P:chemotaxis"/>
    <property type="evidence" value="ECO:0007669"/>
    <property type="project" value="UniProtKB-UniRule"/>
</dbReference>
<dbReference type="InterPro" id="IPR036804">
    <property type="entry name" value="CheR_N_sf"/>
</dbReference>
<keyword evidence="7 18" id="KW-0418">Kinase</keyword>
<dbReference type="Pfam" id="PF02518">
    <property type="entry name" value="HATPase_c"/>
    <property type="match status" value="1"/>
</dbReference>
<dbReference type="InterPro" id="IPR036097">
    <property type="entry name" value="HisK_dim/P_sf"/>
</dbReference>
<evidence type="ECO:0000259" key="17">
    <source>
        <dbReference type="PROSITE" id="PS50123"/>
    </source>
</evidence>
<dbReference type="InterPro" id="IPR000780">
    <property type="entry name" value="CheR_MeTrfase"/>
</dbReference>
<dbReference type="InterPro" id="IPR000673">
    <property type="entry name" value="Sig_transdc_resp-reg_Me-estase"/>
</dbReference>
<dbReference type="GO" id="GO:0008984">
    <property type="term" value="F:protein-glutamate methylesterase activity"/>
    <property type="evidence" value="ECO:0007669"/>
    <property type="project" value="InterPro"/>
</dbReference>
<dbReference type="Pfam" id="PF01339">
    <property type="entry name" value="CheB_methylest"/>
    <property type="match status" value="1"/>
</dbReference>
<dbReference type="PROSITE" id="PS50110">
    <property type="entry name" value="RESPONSE_REGULATORY"/>
    <property type="match status" value="1"/>
</dbReference>
<feature type="active site" evidence="8">
    <location>
        <position position="32"/>
    </location>
</feature>
<name>A0A0K1ECV2_CHOCO</name>
<dbReference type="SMART" id="SM00091">
    <property type="entry name" value="PAS"/>
    <property type="match status" value="2"/>
</dbReference>
<dbReference type="Pfam" id="PF13596">
    <property type="entry name" value="PAS_10"/>
    <property type="match status" value="1"/>
</dbReference>
<evidence type="ECO:0000256" key="8">
    <source>
        <dbReference type="PROSITE-ProRule" id="PRU00050"/>
    </source>
</evidence>
<dbReference type="Gene3D" id="3.40.50.180">
    <property type="entry name" value="Methylesterase CheB, C-terminal domain"/>
    <property type="match status" value="1"/>
</dbReference>
<feature type="domain" description="PAS" evidence="14">
    <location>
        <begin position="857"/>
        <end position="926"/>
    </location>
</feature>
<evidence type="ECO:0000256" key="3">
    <source>
        <dbReference type="ARBA" id="ARBA00022553"/>
    </source>
</evidence>
<dbReference type="Gene3D" id="3.30.565.10">
    <property type="entry name" value="Histidine kinase-like ATPase, C-terminal domain"/>
    <property type="match status" value="1"/>
</dbReference>
<feature type="active site" evidence="8">
    <location>
        <position position="59"/>
    </location>
</feature>
<evidence type="ECO:0000256" key="1">
    <source>
        <dbReference type="ARBA" id="ARBA00000085"/>
    </source>
</evidence>
<dbReference type="EC" id="2.7.13.3" evidence="18"/>
<dbReference type="PRINTS" id="PR00996">
    <property type="entry name" value="CHERMTFRASE"/>
</dbReference>
<dbReference type="InterPro" id="IPR003661">
    <property type="entry name" value="HisK_dim/P_dom"/>
</dbReference>
<dbReference type="PROSITE" id="PS50109">
    <property type="entry name" value="HIS_KIN"/>
    <property type="match status" value="1"/>
</dbReference>
<sequence length="1383" mass="152745">MSENPSTMLGERPGHASDETTPEFFVVGVGASAGGLEALERLFEGLSPGCGLAFVVVQHLSPDFDSVMAELLARRTELDCVRVTNGIEVRTDTIYLMPPGTEMIISGGCLLLTERVLDQGLSLPIDGFFRSLAEDMGSRAAAVILSGSGSDGSRGVRAIHEAGGLVLVQSEETARFDGMPRSAIDTGIVDLILSPEELRDALIRYAKRPPGSGAEFADLVALSGSGDAMSPIFDLLRRESGIDFSHYKAATVGRRIERRLLLSRVESPEDYVRQLRDDPAELASLYKDLLIGVTGFFRDRDAFMRFGTDVLPELLERLGPDEDLRIWCAACATGEEAYSLALLAHEAFRKAGQRVRLKVFATDVHRVSLEVAGAGIYPAESLAGLPIELRDRYFTRTSHGDRFQVSPALRSSIVFAHHNVLRDAPFTRIDFVSCRNLLIYFKPAAQRKAISLFLFGLKAGGVMVLGPSETPGPLSDEFLPLDQRWKIYRKRRELRITPDLRGQEGGRERGERLLDRRSIQERAITKAQHALLERFTPPSLLVTPTGELLHSFGGGGRFLAYHDGRPSLNVLDLLDGELKFAVASALKRAGKGDEPAFYERVPARTPDGSCLVRVSVMALGGAEDNQQLLVTLEPATTQSASPGQDEMPVNMLTQERIETLEHELRHTQENLQATLEEMETSNEELQATNEELIASNEELQSTNEELQSVNEELYTVNAEYQAKIAELTELTTDMNHLLESTEVQILFLDKELCIRRLTPKIAETFSLLPQDIGRRIDSFTHKLRHEGIVRDLEGVLHGAERVEREVQDLRGRHYLLRVLPYRPRQTVEGVVLTLVDLSALKDAERELRTSEERARLRGEQMRAILDHAPLSIWVKDRRGNYQIVSRVAAEVLGARADLLIGESDEGLLPPKLASLRRERDEQVASTREVLRVEEQIEYDGAVRTYLTVRFPLVDTSGEVYAIAGIAEDITVRKDAEERDRTALKRRDDFLAMLSHELRNPLAAVLNATYTIERSELDTSATRSALDVTKRQALHMARLLDDLLDITRITLGKIEIRAEPLDLRKAAEAALQAVQPLVESKKLQLHVDLEPLPVAVRGDLHRLQQVQSNMLTNAAKFTPAGGRIWLSVRREGNQAVIRVRDSGVGLPKEDFDRVFELFYQRETTLDRSSGGIGVGLSLVQAVVGLHGGRVSASSDGPGRGSEFVASFPLWQGQLVASTLRPAASPSASPSVSRPLSIILVEDSDDGREMLEVLLMQDGHTVTSFCTGAEGAEAIIQQKPDLALVDIGLPEVNGYEVARRVRRACGKDGLYLVALTGYGRPEDQQAAFDAGFDEHVVKPIRPEILDRVVEGVVTAVSVRERPETAPRHGSDRWSSRPATSDANAE</sequence>
<feature type="domain" description="CheR-type methyltransferase" evidence="17">
    <location>
        <begin position="234"/>
        <end position="493"/>
    </location>
</feature>
<dbReference type="STRING" id="52.CMC5_028170"/>
<comment type="catalytic activity">
    <reaction evidence="2">
        <text>L-glutamyl-[protein] + S-adenosyl-L-methionine = [protein]-L-glutamate 5-O-methyl ester + S-adenosyl-L-homocysteine</text>
        <dbReference type="Rhea" id="RHEA:24452"/>
        <dbReference type="Rhea" id="RHEA-COMP:10208"/>
        <dbReference type="Rhea" id="RHEA-COMP:10311"/>
        <dbReference type="ChEBI" id="CHEBI:29973"/>
        <dbReference type="ChEBI" id="CHEBI:57856"/>
        <dbReference type="ChEBI" id="CHEBI:59789"/>
        <dbReference type="ChEBI" id="CHEBI:82795"/>
        <dbReference type="EC" id="2.1.1.80"/>
    </reaction>
</comment>
<evidence type="ECO:0000259" key="15">
    <source>
        <dbReference type="PROSITE" id="PS50113"/>
    </source>
</evidence>
<dbReference type="InterPro" id="IPR001789">
    <property type="entry name" value="Sig_transdc_resp-reg_receiver"/>
</dbReference>
<evidence type="ECO:0000256" key="11">
    <source>
        <dbReference type="SAM" id="MobiDB-lite"/>
    </source>
</evidence>
<dbReference type="Pfam" id="PF01739">
    <property type="entry name" value="CheR"/>
    <property type="match status" value="1"/>
</dbReference>
<dbReference type="KEGG" id="ccro:CMC5_028170"/>
<dbReference type="SMART" id="SM00138">
    <property type="entry name" value="MeTrc"/>
    <property type="match status" value="1"/>
</dbReference>
<dbReference type="InterPro" id="IPR035909">
    <property type="entry name" value="CheB_C"/>
</dbReference>
<feature type="domain" description="CheB-type methylesterase" evidence="16">
    <location>
        <begin position="20"/>
        <end position="209"/>
    </location>
</feature>
<dbReference type="GO" id="GO:0032259">
    <property type="term" value="P:methylation"/>
    <property type="evidence" value="ECO:0007669"/>
    <property type="project" value="UniProtKB-KW"/>
</dbReference>
<dbReference type="InterPro" id="IPR035965">
    <property type="entry name" value="PAS-like_dom_sf"/>
</dbReference>
<protein>
    <submittedName>
        <fullName evidence="18">Histidine kinase</fullName>
        <ecNumber evidence="18">2.7.13.3</ecNumber>
    </submittedName>
</protein>
<dbReference type="CDD" id="cd00130">
    <property type="entry name" value="PAS"/>
    <property type="match status" value="1"/>
</dbReference>
<keyword evidence="8" id="KW-0378">Hydrolase</keyword>
<dbReference type="SUPFAM" id="SSF55785">
    <property type="entry name" value="PYP-like sensor domain (PAS domain)"/>
    <property type="match status" value="2"/>
</dbReference>
<keyword evidence="4" id="KW-0489">Methyltransferase</keyword>
<dbReference type="GO" id="GO:0008983">
    <property type="term" value="F:protein-glutamate O-methyltransferase activity"/>
    <property type="evidence" value="ECO:0007669"/>
    <property type="project" value="UniProtKB-EC"/>
</dbReference>
<dbReference type="Pfam" id="PF03705">
    <property type="entry name" value="CheR_N"/>
    <property type="match status" value="1"/>
</dbReference>
<dbReference type="PROSITE" id="PS50122">
    <property type="entry name" value="CHEB"/>
    <property type="match status" value="1"/>
</dbReference>
<dbReference type="Proteomes" id="UP000067626">
    <property type="component" value="Chromosome"/>
</dbReference>
<keyword evidence="8" id="KW-0145">Chemotaxis</keyword>
<feature type="domain" description="Histidine kinase" evidence="12">
    <location>
        <begin position="992"/>
        <end position="1210"/>
    </location>
</feature>
<dbReference type="Gene3D" id="3.30.450.20">
    <property type="entry name" value="PAS domain"/>
    <property type="match status" value="2"/>
</dbReference>
<dbReference type="InterPro" id="IPR013656">
    <property type="entry name" value="PAS_4"/>
</dbReference>
<dbReference type="SMART" id="SM00448">
    <property type="entry name" value="REC"/>
    <property type="match status" value="1"/>
</dbReference>
<dbReference type="FunFam" id="3.30.565.10:FF:000006">
    <property type="entry name" value="Sensor histidine kinase WalK"/>
    <property type="match status" value="1"/>
</dbReference>
<dbReference type="Gene3D" id="3.40.50.2300">
    <property type="match status" value="1"/>
</dbReference>
<dbReference type="CDD" id="cd00082">
    <property type="entry name" value="HisKA"/>
    <property type="match status" value="1"/>
</dbReference>
<dbReference type="InterPro" id="IPR050903">
    <property type="entry name" value="Bact_Chemotaxis_MeTrfase"/>
</dbReference>
<dbReference type="RefSeq" id="WP_156338564.1">
    <property type="nucleotide sequence ID" value="NZ_CP012159.1"/>
</dbReference>
<comment type="catalytic activity">
    <reaction evidence="1">
        <text>ATP + protein L-histidine = ADP + protein N-phospho-L-histidine.</text>
        <dbReference type="EC" id="2.7.13.3"/>
    </reaction>
</comment>
<evidence type="ECO:0000313" key="18">
    <source>
        <dbReference type="EMBL" id="AKT38669.1"/>
    </source>
</evidence>
<dbReference type="Pfam" id="PF00512">
    <property type="entry name" value="HisKA"/>
    <property type="match status" value="1"/>
</dbReference>
<dbReference type="PROSITE" id="PS50113">
    <property type="entry name" value="PAC"/>
    <property type="match status" value="1"/>
</dbReference>
<dbReference type="SUPFAM" id="SSF47757">
    <property type="entry name" value="Chemotaxis receptor methyltransferase CheR, N-terminal domain"/>
    <property type="match status" value="1"/>
</dbReference>
<gene>
    <name evidence="18" type="ORF">CMC5_028170</name>
</gene>
<dbReference type="PANTHER" id="PTHR24422">
    <property type="entry name" value="CHEMOTAXIS PROTEIN METHYLTRANSFERASE"/>
    <property type="match status" value="1"/>
</dbReference>
<feature type="domain" description="PAC" evidence="15">
    <location>
        <begin position="925"/>
        <end position="981"/>
    </location>
</feature>
<evidence type="ECO:0000256" key="5">
    <source>
        <dbReference type="ARBA" id="ARBA00022679"/>
    </source>
</evidence>
<dbReference type="InterPro" id="IPR029063">
    <property type="entry name" value="SAM-dependent_MTases_sf"/>
</dbReference>
<dbReference type="InterPro" id="IPR000014">
    <property type="entry name" value="PAS"/>
</dbReference>
<evidence type="ECO:0000313" key="19">
    <source>
        <dbReference type="Proteomes" id="UP000067626"/>
    </source>
</evidence>
<dbReference type="OrthoDB" id="9786165at2"/>
<evidence type="ECO:0000256" key="10">
    <source>
        <dbReference type="SAM" id="Coils"/>
    </source>
</evidence>
<dbReference type="PROSITE" id="PS50112">
    <property type="entry name" value="PAS"/>
    <property type="match status" value="1"/>
</dbReference>
<evidence type="ECO:0000256" key="6">
    <source>
        <dbReference type="ARBA" id="ARBA00022691"/>
    </source>
</evidence>
<reference evidence="18 19" key="1">
    <citation type="submission" date="2015-07" db="EMBL/GenBank/DDBJ databases">
        <title>Genome analysis of myxobacterium Chondromyces crocatus Cm c5 reveals a high potential for natural compound synthesis and the genetic basis for the loss of fruiting body formation.</title>
        <authorList>
            <person name="Zaburannyi N."/>
            <person name="Bunk B."/>
            <person name="Maier J."/>
            <person name="Overmann J."/>
            <person name="Mueller R."/>
        </authorList>
    </citation>
    <scope>NUCLEOTIDE SEQUENCE [LARGE SCALE GENOMIC DNA]</scope>
    <source>
        <strain evidence="18 19">Cm c5</strain>
    </source>
</reference>
<feature type="region of interest" description="Disordered" evidence="11">
    <location>
        <begin position="1356"/>
        <end position="1383"/>
    </location>
</feature>
<evidence type="ECO:0000259" key="12">
    <source>
        <dbReference type="PROSITE" id="PS50109"/>
    </source>
</evidence>
<dbReference type="GO" id="GO:0000155">
    <property type="term" value="F:phosphorelay sensor kinase activity"/>
    <property type="evidence" value="ECO:0007669"/>
    <property type="project" value="InterPro"/>
</dbReference>
<evidence type="ECO:0000259" key="13">
    <source>
        <dbReference type="PROSITE" id="PS50110"/>
    </source>
</evidence>
<dbReference type="InterPro" id="IPR003594">
    <property type="entry name" value="HATPase_dom"/>
</dbReference>
<dbReference type="CDD" id="cd16434">
    <property type="entry name" value="CheB-CheR_fusion"/>
    <property type="match status" value="1"/>
</dbReference>
<dbReference type="PANTHER" id="PTHR24422:SF27">
    <property type="entry name" value="PROTEIN-GLUTAMATE O-METHYLTRANSFERASE"/>
    <property type="match status" value="1"/>
</dbReference>
<keyword evidence="10" id="KW-0175">Coiled coil</keyword>
<dbReference type="InterPro" id="IPR000700">
    <property type="entry name" value="PAS-assoc_C"/>
</dbReference>
<dbReference type="GO" id="GO:0005737">
    <property type="term" value="C:cytoplasm"/>
    <property type="evidence" value="ECO:0007669"/>
    <property type="project" value="InterPro"/>
</dbReference>
<feature type="compositionally biased region" description="Basic and acidic residues" evidence="11">
    <location>
        <begin position="1356"/>
        <end position="1372"/>
    </location>
</feature>
<dbReference type="PATRIC" id="fig|52.7.peg.3094"/>
<dbReference type="Pfam" id="PF00072">
    <property type="entry name" value="Response_reg"/>
    <property type="match status" value="1"/>
</dbReference>
<dbReference type="InterPro" id="IPR022641">
    <property type="entry name" value="CheR_N"/>
</dbReference>
<dbReference type="Gene3D" id="3.40.50.150">
    <property type="entry name" value="Vaccinia Virus protein VP39"/>
    <property type="match status" value="1"/>
</dbReference>
<dbReference type="Gene3D" id="1.10.287.130">
    <property type="match status" value="1"/>
</dbReference>
<dbReference type="Pfam" id="PF08448">
    <property type="entry name" value="PAS_4"/>
    <property type="match status" value="1"/>
</dbReference>
<keyword evidence="6" id="KW-0949">S-adenosyl-L-methionine</keyword>
<dbReference type="NCBIfam" id="TIGR00229">
    <property type="entry name" value="sensory_box"/>
    <property type="match status" value="1"/>
</dbReference>
<keyword evidence="19" id="KW-1185">Reference proteome</keyword>
<dbReference type="SUPFAM" id="SSF52738">
    <property type="entry name" value="Methylesterase CheB, C-terminal domain"/>
    <property type="match status" value="1"/>
</dbReference>
<keyword evidence="3 9" id="KW-0597">Phosphoprotein</keyword>
<dbReference type="SUPFAM" id="SSF52172">
    <property type="entry name" value="CheY-like"/>
    <property type="match status" value="1"/>
</dbReference>
<dbReference type="InterPro" id="IPR036890">
    <property type="entry name" value="HATPase_C_sf"/>
</dbReference>
<keyword evidence="5 18" id="KW-0808">Transferase</keyword>
<dbReference type="GO" id="GO:0000156">
    <property type="term" value="F:phosphorelay response regulator activity"/>
    <property type="evidence" value="ECO:0007669"/>
    <property type="project" value="InterPro"/>
</dbReference>
<dbReference type="SMART" id="SM00388">
    <property type="entry name" value="HisKA"/>
    <property type="match status" value="1"/>
</dbReference>
<evidence type="ECO:0000259" key="14">
    <source>
        <dbReference type="PROSITE" id="PS50112"/>
    </source>
</evidence>
<feature type="domain" description="Response regulatory" evidence="13">
    <location>
        <begin position="1235"/>
        <end position="1351"/>
    </location>
</feature>
<dbReference type="InterPro" id="IPR022642">
    <property type="entry name" value="CheR_C"/>
</dbReference>
<evidence type="ECO:0000259" key="16">
    <source>
        <dbReference type="PROSITE" id="PS50122"/>
    </source>
</evidence>
<feature type="coiled-coil region" evidence="10">
    <location>
        <begin position="650"/>
        <end position="730"/>
    </location>
</feature>
<feature type="modified residue" description="4-aspartylphosphate" evidence="9">
    <location>
        <position position="1284"/>
    </location>
</feature>
<dbReference type="SUPFAM" id="SSF55874">
    <property type="entry name" value="ATPase domain of HSP90 chaperone/DNA topoisomerase II/histidine kinase"/>
    <property type="match status" value="1"/>
</dbReference>
<organism evidence="18 19">
    <name type="scientific">Chondromyces crocatus</name>
    <dbReference type="NCBI Taxonomy" id="52"/>
    <lineage>
        <taxon>Bacteria</taxon>
        <taxon>Pseudomonadati</taxon>
        <taxon>Myxococcota</taxon>
        <taxon>Polyangia</taxon>
        <taxon>Polyangiales</taxon>
        <taxon>Polyangiaceae</taxon>
        <taxon>Chondromyces</taxon>
    </lineage>
</organism>
<dbReference type="InterPro" id="IPR005467">
    <property type="entry name" value="His_kinase_dom"/>
</dbReference>
<evidence type="ECO:0000256" key="7">
    <source>
        <dbReference type="ARBA" id="ARBA00022777"/>
    </source>
</evidence>